<dbReference type="AlphaFoldDB" id="A0A914HWG3"/>
<name>A0A914HWG3_GLORO</name>
<organism evidence="1 2">
    <name type="scientific">Globodera rostochiensis</name>
    <name type="common">Golden nematode worm</name>
    <name type="synonym">Heterodera rostochiensis</name>
    <dbReference type="NCBI Taxonomy" id="31243"/>
    <lineage>
        <taxon>Eukaryota</taxon>
        <taxon>Metazoa</taxon>
        <taxon>Ecdysozoa</taxon>
        <taxon>Nematoda</taxon>
        <taxon>Chromadorea</taxon>
        <taxon>Rhabditida</taxon>
        <taxon>Tylenchina</taxon>
        <taxon>Tylenchomorpha</taxon>
        <taxon>Tylenchoidea</taxon>
        <taxon>Heteroderidae</taxon>
        <taxon>Heteroderinae</taxon>
        <taxon>Globodera</taxon>
    </lineage>
</organism>
<evidence type="ECO:0000313" key="1">
    <source>
        <dbReference type="Proteomes" id="UP000887572"/>
    </source>
</evidence>
<protein>
    <submittedName>
        <fullName evidence="2">Uncharacterized protein</fullName>
    </submittedName>
</protein>
<dbReference type="Proteomes" id="UP000887572">
    <property type="component" value="Unplaced"/>
</dbReference>
<reference evidence="2" key="1">
    <citation type="submission" date="2022-11" db="UniProtKB">
        <authorList>
            <consortium name="WormBaseParasite"/>
        </authorList>
    </citation>
    <scope>IDENTIFICATION</scope>
</reference>
<keyword evidence="1" id="KW-1185">Reference proteome</keyword>
<accession>A0A914HWG3</accession>
<dbReference type="WBParaSite" id="Gr19_v10_g4786.t1">
    <property type="protein sequence ID" value="Gr19_v10_g4786.t1"/>
    <property type="gene ID" value="Gr19_v10_g4786"/>
</dbReference>
<evidence type="ECO:0000313" key="2">
    <source>
        <dbReference type="WBParaSite" id="Gr19_v10_g4786.t1"/>
    </source>
</evidence>
<sequence length="69" mass="7898">MAYFNLISKQKIYRIFGIELRLKKKEKEGFSLFSKGAGANGKLVQFSAEYVAQRVFVHILRAWESGAVE</sequence>
<proteinExistence type="predicted"/>